<gene>
    <name evidence="2" type="ORF">G7B40_020825</name>
</gene>
<reference evidence="3" key="1">
    <citation type="journal article" date="2021" name="Science">
        <title>Hunting the eagle killer: A cyanobacterial neurotoxin causes vacuolar myelinopathy.</title>
        <authorList>
            <person name="Breinlinger S."/>
            <person name="Phillips T.J."/>
            <person name="Haram B.N."/>
            <person name="Mares J."/>
            <person name="Martinez Yerena J.A."/>
            <person name="Hrouzek P."/>
            <person name="Sobotka R."/>
            <person name="Henderson W.M."/>
            <person name="Schmieder P."/>
            <person name="Williams S.M."/>
            <person name="Lauderdale J.D."/>
            <person name="Wilde H.D."/>
            <person name="Gerrin W."/>
            <person name="Kust A."/>
            <person name="Washington J.W."/>
            <person name="Wagner C."/>
            <person name="Geier B."/>
            <person name="Liebeke M."/>
            <person name="Enke H."/>
            <person name="Niedermeyer T.H.J."/>
            <person name="Wilde S.B."/>
        </authorList>
    </citation>
    <scope>NUCLEOTIDE SEQUENCE [LARGE SCALE GENOMIC DNA]</scope>
    <source>
        <strain evidence="3">Thurmond2011</strain>
    </source>
</reference>
<accession>A0AAP5M6G6</accession>
<dbReference type="Proteomes" id="UP000667802">
    <property type="component" value="Unassembled WGS sequence"/>
</dbReference>
<evidence type="ECO:0000313" key="3">
    <source>
        <dbReference type="Proteomes" id="UP000667802"/>
    </source>
</evidence>
<proteinExistence type="predicted"/>
<name>A0AAP5M6G6_9CYAN</name>
<dbReference type="EMBL" id="JAALHA020000010">
    <property type="protein sequence ID" value="MDR9896991.1"/>
    <property type="molecule type" value="Genomic_DNA"/>
</dbReference>
<sequence length="253" mass="28359">MPIKVSVNRNIITINDGSSFLVTASDGSIDDTQAQGFFIRDTRVISYYEISINRHKLVLLASSNINHHCALYQFTNPQLPTVSGDIPSDCLLITIQRDIAGGMHEDIEITNYHSEPVEFQLMLAIRSDFADIFDMKKNKIVTRGNTETSWQNNTLTTKYHSGSFLRGIVTKLFDSSSQASYANGRLMFNVIIPPSKIWRTCVNFTVLADGDEIKPQQTCTVSHNTEAGKVRDEFINNATKLSSSNTEITRQEN</sequence>
<feature type="domain" description="Putative glycogen debranching enzyme N-terminal" evidence="1">
    <location>
        <begin position="14"/>
        <end position="202"/>
    </location>
</feature>
<comment type="caution">
    <text evidence="2">The sequence shown here is derived from an EMBL/GenBank/DDBJ whole genome shotgun (WGS) entry which is preliminary data.</text>
</comment>
<protein>
    <recommendedName>
        <fullName evidence="1">Putative glycogen debranching enzyme N-terminal domain-containing protein</fullName>
    </recommendedName>
</protein>
<keyword evidence="3" id="KW-1185">Reference proteome</keyword>
<dbReference type="Pfam" id="PF14742">
    <property type="entry name" value="GDE_N_bis"/>
    <property type="match status" value="1"/>
</dbReference>
<dbReference type="RefSeq" id="WP_208345899.1">
    <property type="nucleotide sequence ID" value="NZ_CAWQFN010000766.1"/>
</dbReference>
<evidence type="ECO:0000313" key="2">
    <source>
        <dbReference type="EMBL" id="MDR9896991.1"/>
    </source>
</evidence>
<evidence type="ECO:0000259" key="1">
    <source>
        <dbReference type="Pfam" id="PF14742"/>
    </source>
</evidence>
<dbReference type="AlphaFoldDB" id="A0AAP5M6G6"/>
<dbReference type="InterPro" id="IPR032856">
    <property type="entry name" value="GDE_N_bis"/>
</dbReference>
<organism evidence="2 3">
    <name type="scientific">Aetokthonos hydrillicola Thurmond2011</name>
    <dbReference type="NCBI Taxonomy" id="2712845"/>
    <lineage>
        <taxon>Bacteria</taxon>
        <taxon>Bacillati</taxon>
        <taxon>Cyanobacteriota</taxon>
        <taxon>Cyanophyceae</taxon>
        <taxon>Nostocales</taxon>
        <taxon>Hapalosiphonaceae</taxon>
        <taxon>Aetokthonos</taxon>
    </lineage>
</organism>